<dbReference type="Pfam" id="PF04979">
    <property type="entry name" value="IPP-2"/>
    <property type="match status" value="1"/>
</dbReference>
<protein>
    <recommendedName>
        <fullName evidence="4">Protein phosphatase inhibitor 2</fullName>
    </recommendedName>
</protein>
<feature type="compositionally biased region" description="Acidic residues" evidence="1">
    <location>
        <begin position="103"/>
        <end position="113"/>
    </location>
</feature>
<gene>
    <name evidence="2" type="ORF">C2G38_2100431</name>
</gene>
<proteinExistence type="predicted"/>
<dbReference type="Proteomes" id="UP000266673">
    <property type="component" value="Unassembled WGS sequence"/>
</dbReference>
<feature type="compositionally biased region" description="Acidic residues" evidence="1">
    <location>
        <begin position="144"/>
        <end position="156"/>
    </location>
</feature>
<evidence type="ECO:0008006" key="4">
    <source>
        <dbReference type="Google" id="ProtNLM"/>
    </source>
</evidence>
<name>A0A397US58_9GLOM</name>
<dbReference type="AlphaFoldDB" id="A0A397US58"/>
<keyword evidence="3" id="KW-1185">Reference proteome</keyword>
<feature type="region of interest" description="Disordered" evidence="1">
    <location>
        <begin position="132"/>
        <end position="193"/>
    </location>
</feature>
<dbReference type="Gene3D" id="6.10.250.1050">
    <property type="match status" value="1"/>
</dbReference>
<dbReference type="InterPro" id="IPR007062">
    <property type="entry name" value="PPI-2"/>
</dbReference>
<organism evidence="2 3">
    <name type="scientific">Gigaspora rosea</name>
    <dbReference type="NCBI Taxonomy" id="44941"/>
    <lineage>
        <taxon>Eukaryota</taxon>
        <taxon>Fungi</taxon>
        <taxon>Fungi incertae sedis</taxon>
        <taxon>Mucoromycota</taxon>
        <taxon>Glomeromycotina</taxon>
        <taxon>Glomeromycetes</taxon>
        <taxon>Diversisporales</taxon>
        <taxon>Gigasporaceae</taxon>
        <taxon>Gigaspora</taxon>
    </lineage>
</organism>
<feature type="compositionally biased region" description="Low complexity" evidence="1">
    <location>
        <begin position="176"/>
        <end position="193"/>
    </location>
</feature>
<sequence length="193" mass="21828">MSESKPKKGILKKPSINFQQKNRLKWDEDNIQLTEGQKNSTMKINEPKTPYIHYNQETDEIMTDLQTIPGLNLGSGRETPPAGSLSAVSPSSAHFPDSVKDDWDSEGSEEDEETKEKRRKFAQLRAKHYNMKEALSLGHKLVENEDDDNDDDDNGDNDDKSNFNAFKAKLAKNKSENNSDNNDSSSNNVFMET</sequence>
<dbReference type="GO" id="GO:0009966">
    <property type="term" value="P:regulation of signal transduction"/>
    <property type="evidence" value="ECO:0007669"/>
    <property type="project" value="InterPro"/>
</dbReference>
<accession>A0A397US58</accession>
<dbReference type="OrthoDB" id="551302at2759"/>
<reference evidence="2 3" key="1">
    <citation type="submission" date="2018-06" db="EMBL/GenBank/DDBJ databases">
        <title>Comparative genomics reveals the genomic features of Rhizophagus irregularis, R. cerebriforme, R. diaphanum and Gigaspora rosea, and their symbiotic lifestyle signature.</title>
        <authorList>
            <person name="Morin E."/>
            <person name="San Clemente H."/>
            <person name="Chen E.C.H."/>
            <person name="De La Providencia I."/>
            <person name="Hainaut M."/>
            <person name="Kuo A."/>
            <person name="Kohler A."/>
            <person name="Murat C."/>
            <person name="Tang N."/>
            <person name="Roy S."/>
            <person name="Loubradou J."/>
            <person name="Henrissat B."/>
            <person name="Grigoriev I.V."/>
            <person name="Corradi N."/>
            <person name="Roux C."/>
            <person name="Martin F.M."/>
        </authorList>
    </citation>
    <scope>NUCLEOTIDE SEQUENCE [LARGE SCALE GENOMIC DNA]</scope>
    <source>
        <strain evidence="2 3">DAOM 194757</strain>
    </source>
</reference>
<dbReference type="PANTHER" id="PTHR12398:SF20">
    <property type="entry name" value="PROTEIN PHOSPHATASE 1 REGULATORY INHIBITOR SUBUNIT 2"/>
    <property type="match status" value="1"/>
</dbReference>
<comment type="caution">
    <text evidence="2">The sequence shown here is derived from an EMBL/GenBank/DDBJ whole genome shotgun (WGS) entry which is preliminary data.</text>
</comment>
<feature type="region of interest" description="Disordered" evidence="1">
    <location>
        <begin position="67"/>
        <end position="119"/>
    </location>
</feature>
<dbReference type="GO" id="GO:0004864">
    <property type="term" value="F:protein phosphatase inhibitor activity"/>
    <property type="evidence" value="ECO:0007669"/>
    <property type="project" value="InterPro"/>
</dbReference>
<dbReference type="STRING" id="44941.A0A397US58"/>
<dbReference type="PANTHER" id="PTHR12398">
    <property type="entry name" value="PROTEIN PHOSPHATASE INHIBITOR"/>
    <property type="match status" value="1"/>
</dbReference>
<evidence type="ECO:0000313" key="2">
    <source>
        <dbReference type="EMBL" id="RIB12632.1"/>
    </source>
</evidence>
<evidence type="ECO:0000313" key="3">
    <source>
        <dbReference type="Proteomes" id="UP000266673"/>
    </source>
</evidence>
<dbReference type="EMBL" id="QKWP01001003">
    <property type="protein sequence ID" value="RIB12632.1"/>
    <property type="molecule type" value="Genomic_DNA"/>
</dbReference>
<evidence type="ECO:0000256" key="1">
    <source>
        <dbReference type="SAM" id="MobiDB-lite"/>
    </source>
</evidence>